<name>A0ABW2TT28_9PSEU</name>
<accession>A0ABW2TT28</accession>
<feature type="signal peptide" evidence="2">
    <location>
        <begin position="1"/>
        <end position="22"/>
    </location>
</feature>
<evidence type="ECO:0000313" key="3">
    <source>
        <dbReference type="EMBL" id="MFC7616150.1"/>
    </source>
</evidence>
<evidence type="ECO:0008006" key="5">
    <source>
        <dbReference type="Google" id="ProtNLM"/>
    </source>
</evidence>
<dbReference type="EMBL" id="JBHTEY010000004">
    <property type="protein sequence ID" value="MFC7616150.1"/>
    <property type="molecule type" value="Genomic_DNA"/>
</dbReference>
<feature type="chain" id="PRO_5046518467" description="DUF3558 domain-containing protein" evidence="2">
    <location>
        <begin position="23"/>
        <end position="196"/>
    </location>
</feature>
<dbReference type="Proteomes" id="UP001596512">
    <property type="component" value="Unassembled WGS sequence"/>
</dbReference>
<evidence type="ECO:0000256" key="2">
    <source>
        <dbReference type="SAM" id="SignalP"/>
    </source>
</evidence>
<keyword evidence="2" id="KW-0732">Signal</keyword>
<reference evidence="4" key="1">
    <citation type="journal article" date="2019" name="Int. J. Syst. Evol. Microbiol.">
        <title>The Global Catalogue of Microorganisms (GCM) 10K type strain sequencing project: providing services to taxonomists for standard genome sequencing and annotation.</title>
        <authorList>
            <consortium name="The Broad Institute Genomics Platform"/>
            <consortium name="The Broad Institute Genome Sequencing Center for Infectious Disease"/>
            <person name="Wu L."/>
            <person name="Ma J."/>
        </authorList>
    </citation>
    <scope>NUCLEOTIDE SEQUENCE [LARGE SCALE GENOMIC DNA]</scope>
    <source>
        <strain evidence="4">JCM 17695</strain>
    </source>
</reference>
<proteinExistence type="predicted"/>
<feature type="region of interest" description="Disordered" evidence="1">
    <location>
        <begin position="19"/>
        <end position="46"/>
    </location>
</feature>
<keyword evidence="4" id="KW-1185">Reference proteome</keyword>
<evidence type="ECO:0000256" key="1">
    <source>
        <dbReference type="SAM" id="MobiDB-lite"/>
    </source>
</evidence>
<feature type="compositionally biased region" description="Low complexity" evidence="1">
    <location>
        <begin position="19"/>
        <end position="40"/>
    </location>
</feature>
<protein>
    <recommendedName>
        <fullName evidence="5">DUF3558 domain-containing protein</fullName>
    </recommendedName>
</protein>
<gene>
    <name evidence="3" type="ORF">ACFQV2_24430</name>
</gene>
<evidence type="ECO:0000313" key="4">
    <source>
        <dbReference type="Proteomes" id="UP001596512"/>
    </source>
</evidence>
<sequence length="196" mass="20400">MRALLLVGLLAAGCATTPPARTAPSAPALPQFTTTTTPAPERTERTVPRACAQVITDVDLDELLETRLGSGTAEVAGQPMPAIGRTARLDCYFGVPGGKREKAALVVTLAAYTDDAAAQERLDRTVADERAQGARVSEVAVGPDTGYLIEGSTRIVVARHGKVTVVVQAAQALVPGESARRVLPRVADRALTHPSG</sequence>
<organism evidence="3 4">
    <name type="scientific">Actinokineospora soli</name>
    <dbReference type="NCBI Taxonomy" id="1048753"/>
    <lineage>
        <taxon>Bacteria</taxon>
        <taxon>Bacillati</taxon>
        <taxon>Actinomycetota</taxon>
        <taxon>Actinomycetes</taxon>
        <taxon>Pseudonocardiales</taxon>
        <taxon>Pseudonocardiaceae</taxon>
        <taxon>Actinokineospora</taxon>
    </lineage>
</organism>
<comment type="caution">
    <text evidence="3">The sequence shown here is derived from an EMBL/GenBank/DDBJ whole genome shotgun (WGS) entry which is preliminary data.</text>
</comment>